<feature type="transmembrane region" description="Helical" evidence="1">
    <location>
        <begin position="284"/>
        <end position="305"/>
    </location>
</feature>
<dbReference type="Pfam" id="PF10318">
    <property type="entry name" value="7TM_GPCR_Srh"/>
    <property type="match status" value="3"/>
</dbReference>
<feature type="transmembrane region" description="Helical" evidence="1">
    <location>
        <begin position="191"/>
        <end position="215"/>
    </location>
</feature>
<gene>
    <name evidence="2" type="ORF">MSPICULIGERA_LOCUS15215</name>
</gene>
<feature type="transmembrane region" description="Helical" evidence="1">
    <location>
        <begin position="142"/>
        <end position="171"/>
    </location>
</feature>
<dbReference type="EMBL" id="CATQJA010002647">
    <property type="protein sequence ID" value="CAJ0576934.1"/>
    <property type="molecule type" value="Genomic_DNA"/>
</dbReference>
<feature type="transmembrane region" description="Helical" evidence="1">
    <location>
        <begin position="435"/>
        <end position="458"/>
    </location>
</feature>
<keyword evidence="1" id="KW-0472">Membrane</keyword>
<comment type="caution">
    <text evidence="2">The sequence shown here is derived from an EMBL/GenBank/DDBJ whole genome shotgun (WGS) entry which is preliminary data.</text>
</comment>
<dbReference type="AlphaFoldDB" id="A0AA36CXK6"/>
<organism evidence="2 3">
    <name type="scientific">Mesorhabditis spiculigera</name>
    <dbReference type="NCBI Taxonomy" id="96644"/>
    <lineage>
        <taxon>Eukaryota</taxon>
        <taxon>Metazoa</taxon>
        <taxon>Ecdysozoa</taxon>
        <taxon>Nematoda</taxon>
        <taxon>Chromadorea</taxon>
        <taxon>Rhabditida</taxon>
        <taxon>Rhabditina</taxon>
        <taxon>Rhabditomorpha</taxon>
        <taxon>Rhabditoidea</taxon>
        <taxon>Rhabditidae</taxon>
        <taxon>Mesorhabditinae</taxon>
        <taxon>Mesorhabditis</taxon>
    </lineage>
</organism>
<evidence type="ECO:0008006" key="4">
    <source>
        <dbReference type="Google" id="ProtNLM"/>
    </source>
</evidence>
<evidence type="ECO:0000313" key="2">
    <source>
        <dbReference type="EMBL" id="CAJ0576934.1"/>
    </source>
</evidence>
<dbReference type="Proteomes" id="UP001177023">
    <property type="component" value="Unassembled WGS sequence"/>
</dbReference>
<feature type="transmembrane region" description="Helical" evidence="1">
    <location>
        <begin position="325"/>
        <end position="344"/>
    </location>
</feature>
<reference evidence="2" key="1">
    <citation type="submission" date="2023-06" db="EMBL/GenBank/DDBJ databases">
        <authorList>
            <person name="Delattre M."/>
        </authorList>
    </citation>
    <scope>NUCLEOTIDE SEQUENCE</scope>
    <source>
        <strain evidence="2">AF72</strain>
    </source>
</reference>
<feature type="transmembrane region" description="Helical" evidence="1">
    <location>
        <begin position="470"/>
        <end position="489"/>
    </location>
</feature>
<evidence type="ECO:0000256" key="1">
    <source>
        <dbReference type="SAM" id="Phobius"/>
    </source>
</evidence>
<proteinExistence type="predicted"/>
<protein>
    <recommendedName>
        <fullName evidence="4">G protein-coupled receptor</fullName>
    </recommendedName>
</protein>
<feature type="transmembrane region" description="Helical" evidence="1">
    <location>
        <begin position="393"/>
        <end position="414"/>
    </location>
</feature>
<keyword evidence="1" id="KW-1133">Transmembrane helix</keyword>
<sequence length="548" mass="61687">MVTRVYEDPYVFVSLMNVLFALGVVINSLTLFVIWVASPLAMKRYKDVLLGYQLISTLTEVFIHLGLPEIFLPVLAVKVHGPLFAPLDPRPLFVTRAQQGGDSPLMDDILKIFPNHSYLKTVPAVWAGDAEFILPWPEITSAFMFAIVVLGIIFEAVGLCALFICHSYYLLGGHLKMSENRRLMHKRLLTALIWQVVVPFITIAGPWGAGVIIVCGKIDISQEICNLLFYFDGCHALLSSVHILLLTRPYRRYICGMAMRPFSRSVSPQHSVALEHFEKPMAALVYQFGAFLLMAMVIATAACFLYRHRQLLEHGHPLRQPVWRIAIGVGIHYVIYCGTLAYIIQIGRAEKGADSLLMSEIVAKYPDYAFLRSVPGVWVADGSAPFPLLPVSLQTMFCLVIVGIGLVIHSYYLLDGHVKMSESRRLMHKKLLTALVWQVVVPFITLAAPWGAGAVIVYQQLEISQETANLLFYFMGCHGLMSPVQIVLLTRPYRLYVFRLAMRPFSRQVSPKHSIAIEKSMISLVYVNPARLRRGSLRTRHESLPNKY</sequence>
<accession>A0AA36CXK6</accession>
<feature type="transmembrane region" description="Helical" evidence="1">
    <location>
        <begin position="227"/>
        <end position="247"/>
    </location>
</feature>
<keyword evidence="3" id="KW-1185">Reference proteome</keyword>
<evidence type="ECO:0000313" key="3">
    <source>
        <dbReference type="Proteomes" id="UP001177023"/>
    </source>
</evidence>
<keyword evidence="1" id="KW-0812">Transmembrane</keyword>
<name>A0AA36CXK6_9BILA</name>
<feature type="transmembrane region" description="Helical" evidence="1">
    <location>
        <begin position="12"/>
        <end position="37"/>
    </location>
</feature>
<dbReference type="PANTHER" id="PTHR22941">
    <property type="entry name" value="SERPENTINE RECEPTOR"/>
    <property type="match status" value="1"/>
</dbReference>
<dbReference type="InterPro" id="IPR019422">
    <property type="entry name" value="7TM_GPCR_serpentine_rcpt_Srh"/>
</dbReference>
<feature type="non-terminal residue" evidence="2">
    <location>
        <position position="548"/>
    </location>
</feature>
<dbReference type="InterPro" id="IPR053220">
    <property type="entry name" value="Nematode_rcpt-like_serp_H"/>
</dbReference>